<feature type="transmembrane region" description="Helical" evidence="7">
    <location>
        <begin position="120"/>
        <end position="142"/>
    </location>
</feature>
<feature type="transmembrane region" description="Helical" evidence="7">
    <location>
        <begin position="415"/>
        <end position="438"/>
    </location>
</feature>
<evidence type="ECO:0008006" key="10">
    <source>
        <dbReference type="Google" id="ProtNLM"/>
    </source>
</evidence>
<name>A0A2J6PD83_9HELO</name>
<evidence type="ECO:0000256" key="6">
    <source>
        <dbReference type="ARBA" id="ARBA00023136"/>
    </source>
</evidence>
<sequence length="440" mass="47801">MDRSVGSSSYGADKCYEPFLGSEDTEDEYEERLVAVEEDTRQFALSEYIGFFTIGLSMMWTWSMILQAVPYLQQRFETNATILRYFQASYLLCFAIIILLTTVTLSACQEHQQPAYRARLKAALCAYVAVAALLMLSTIGRYHVRAEIYFPFTLAMVVVTAVANGLSQNAAFAFAAGFGRTEYAPAIMTGEALAGLLPSVIEIVSALAFPSVYFGVDAAQSPRTSVLTLGYFLSAMLVGMISLGALGFLIPRSRIRSASERCMASSNWAKLFSKLQWPALANFSCLCISSVSPVFVAKITSVVPEGNAPILLRAQAFIPLAIILWNIGDLVGSVLAVSSRFLIRRPFLIFIFSLLRIGFIPLYLICNIDGNGSLVGDWFYLVIVQFLFGVTHGWLSGASMMGVPAWVSEEDREAAGAFMGMTLVGGLVAGSMLGLAAARA</sequence>
<accession>A0A2J6PD83</accession>
<feature type="transmembrane region" description="Helical" evidence="7">
    <location>
        <begin position="378"/>
        <end position="403"/>
    </location>
</feature>
<evidence type="ECO:0000256" key="1">
    <source>
        <dbReference type="ARBA" id="ARBA00004141"/>
    </source>
</evidence>
<feature type="transmembrane region" description="Helical" evidence="7">
    <location>
        <begin position="347"/>
        <end position="366"/>
    </location>
</feature>
<keyword evidence="3" id="KW-0813">Transport</keyword>
<feature type="transmembrane region" description="Helical" evidence="7">
    <location>
        <begin position="187"/>
        <end position="209"/>
    </location>
</feature>
<dbReference type="PIRSF" id="PIRSF016379">
    <property type="entry name" value="ENT"/>
    <property type="match status" value="1"/>
</dbReference>
<dbReference type="GO" id="GO:0000329">
    <property type="term" value="C:fungal-type vacuole membrane"/>
    <property type="evidence" value="ECO:0007669"/>
    <property type="project" value="TreeGrafter"/>
</dbReference>
<protein>
    <recommendedName>
        <fullName evidence="10">Nucleoside transporter family</fullName>
    </recommendedName>
</protein>
<evidence type="ECO:0000313" key="9">
    <source>
        <dbReference type="Proteomes" id="UP000235672"/>
    </source>
</evidence>
<dbReference type="AlphaFoldDB" id="A0A2J6PD83"/>
<comment type="similarity">
    <text evidence="2">Belongs to the SLC29A/ENT transporter (TC 2.A.57) family.</text>
</comment>
<dbReference type="PANTHER" id="PTHR10332">
    <property type="entry name" value="EQUILIBRATIVE NUCLEOSIDE TRANSPORTER"/>
    <property type="match status" value="1"/>
</dbReference>
<keyword evidence="9" id="KW-1185">Reference proteome</keyword>
<feature type="transmembrane region" description="Helical" evidence="7">
    <location>
        <begin position="316"/>
        <end position="335"/>
    </location>
</feature>
<gene>
    <name evidence="8" type="ORF">NA56DRAFT_57547</name>
</gene>
<keyword evidence="4 7" id="KW-0812">Transmembrane</keyword>
<dbReference type="PANTHER" id="PTHR10332:SF88">
    <property type="entry name" value="EQUILIBRATIVE NUCLEOSIDE TRANSPORTER 1, ISOFORM A"/>
    <property type="match status" value="1"/>
</dbReference>
<dbReference type="GO" id="GO:0034257">
    <property type="term" value="F:nicotinamide riboside transmembrane transporter activity"/>
    <property type="evidence" value="ECO:0007669"/>
    <property type="project" value="TreeGrafter"/>
</dbReference>
<keyword evidence="5 7" id="KW-1133">Transmembrane helix</keyword>
<feature type="transmembrane region" description="Helical" evidence="7">
    <location>
        <begin position="89"/>
        <end position="108"/>
    </location>
</feature>
<dbReference type="GO" id="GO:0005886">
    <property type="term" value="C:plasma membrane"/>
    <property type="evidence" value="ECO:0007669"/>
    <property type="project" value="TreeGrafter"/>
</dbReference>
<proteinExistence type="inferred from homology"/>
<dbReference type="OrthoDB" id="46396at2759"/>
<keyword evidence="6 7" id="KW-0472">Membrane</keyword>
<evidence type="ECO:0000313" key="8">
    <source>
        <dbReference type="EMBL" id="PMD12011.1"/>
    </source>
</evidence>
<feature type="transmembrane region" description="Helical" evidence="7">
    <location>
        <begin position="48"/>
        <end position="69"/>
    </location>
</feature>
<evidence type="ECO:0000256" key="5">
    <source>
        <dbReference type="ARBA" id="ARBA00022989"/>
    </source>
</evidence>
<dbReference type="InterPro" id="IPR002259">
    <property type="entry name" value="Eqnu_transpt"/>
</dbReference>
<evidence type="ECO:0000256" key="4">
    <source>
        <dbReference type="ARBA" id="ARBA00022692"/>
    </source>
</evidence>
<dbReference type="GO" id="GO:0015205">
    <property type="term" value="F:nucleobase transmembrane transporter activity"/>
    <property type="evidence" value="ECO:0007669"/>
    <property type="project" value="TreeGrafter"/>
</dbReference>
<organism evidence="8 9">
    <name type="scientific">Hyaloscypha hepaticicola</name>
    <dbReference type="NCBI Taxonomy" id="2082293"/>
    <lineage>
        <taxon>Eukaryota</taxon>
        <taxon>Fungi</taxon>
        <taxon>Dikarya</taxon>
        <taxon>Ascomycota</taxon>
        <taxon>Pezizomycotina</taxon>
        <taxon>Leotiomycetes</taxon>
        <taxon>Helotiales</taxon>
        <taxon>Hyaloscyphaceae</taxon>
        <taxon>Hyaloscypha</taxon>
    </lineage>
</organism>
<feature type="transmembrane region" description="Helical" evidence="7">
    <location>
        <begin position="229"/>
        <end position="250"/>
    </location>
</feature>
<evidence type="ECO:0000256" key="3">
    <source>
        <dbReference type="ARBA" id="ARBA00022448"/>
    </source>
</evidence>
<dbReference type="Proteomes" id="UP000235672">
    <property type="component" value="Unassembled WGS sequence"/>
</dbReference>
<reference evidence="8 9" key="1">
    <citation type="submission" date="2016-05" db="EMBL/GenBank/DDBJ databases">
        <title>A degradative enzymes factory behind the ericoid mycorrhizal symbiosis.</title>
        <authorList>
            <consortium name="DOE Joint Genome Institute"/>
            <person name="Martino E."/>
            <person name="Morin E."/>
            <person name="Grelet G."/>
            <person name="Kuo A."/>
            <person name="Kohler A."/>
            <person name="Daghino S."/>
            <person name="Barry K."/>
            <person name="Choi C."/>
            <person name="Cichocki N."/>
            <person name="Clum A."/>
            <person name="Copeland A."/>
            <person name="Hainaut M."/>
            <person name="Haridas S."/>
            <person name="Labutti K."/>
            <person name="Lindquist E."/>
            <person name="Lipzen A."/>
            <person name="Khouja H.-R."/>
            <person name="Murat C."/>
            <person name="Ohm R."/>
            <person name="Olson A."/>
            <person name="Spatafora J."/>
            <person name="Veneault-Fourrey C."/>
            <person name="Henrissat B."/>
            <person name="Grigoriev I."/>
            <person name="Martin F."/>
            <person name="Perotto S."/>
        </authorList>
    </citation>
    <scope>NUCLEOTIDE SEQUENCE [LARGE SCALE GENOMIC DNA]</scope>
    <source>
        <strain evidence="8 9">UAMH 7357</strain>
    </source>
</reference>
<evidence type="ECO:0000256" key="2">
    <source>
        <dbReference type="ARBA" id="ARBA00007965"/>
    </source>
</evidence>
<dbReference type="EMBL" id="KZ613575">
    <property type="protein sequence ID" value="PMD12011.1"/>
    <property type="molecule type" value="Genomic_DNA"/>
</dbReference>
<evidence type="ECO:0000256" key="7">
    <source>
        <dbReference type="SAM" id="Phobius"/>
    </source>
</evidence>
<dbReference type="Pfam" id="PF01733">
    <property type="entry name" value="Nucleoside_tran"/>
    <property type="match status" value="2"/>
</dbReference>
<comment type="subcellular location">
    <subcellularLocation>
        <location evidence="1">Membrane</location>
        <topology evidence="1">Multi-pass membrane protein</topology>
    </subcellularLocation>
</comment>